<organism evidence="2 3">
    <name type="scientific">Mucilaginibacter lappiensis</name>
    <dbReference type="NCBI Taxonomy" id="354630"/>
    <lineage>
        <taxon>Bacteria</taxon>
        <taxon>Pseudomonadati</taxon>
        <taxon>Bacteroidota</taxon>
        <taxon>Sphingobacteriia</taxon>
        <taxon>Sphingobacteriales</taxon>
        <taxon>Sphingobacteriaceae</taxon>
        <taxon>Mucilaginibacter</taxon>
    </lineage>
</organism>
<sequence length="101" mass="10756">MKNIKQIALGLVVGALAIGFSSFTAVRKLPPQTFEFVHLAHTTSNLRTDYVYRSAPVGCDNSVNNCTSLWTENITGTPAEGDNPIPSASQGAITLGDYKGQ</sequence>
<name>A0ABR6PDG9_9SPHI</name>
<comment type="caution">
    <text evidence="2">The sequence shown here is derived from an EMBL/GenBank/DDBJ whole genome shotgun (WGS) entry which is preliminary data.</text>
</comment>
<evidence type="ECO:0000313" key="2">
    <source>
        <dbReference type="EMBL" id="MBB6107815.1"/>
    </source>
</evidence>
<evidence type="ECO:0000256" key="1">
    <source>
        <dbReference type="SAM" id="MobiDB-lite"/>
    </source>
</evidence>
<feature type="region of interest" description="Disordered" evidence="1">
    <location>
        <begin position="76"/>
        <end position="101"/>
    </location>
</feature>
<evidence type="ECO:0000313" key="3">
    <source>
        <dbReference type="Proteomes" id="UP000541583"/>
    </source>
</evidence>
<dbReference type="Proteomes" id="UP000541583">
    <property type="component" value="Unassembled WGS sequence"/>
</dbReference>
<protein>
    <submittedName>
        <fullName evidence="2">Uncharacterized protein</fullName>
    </submittedName>
</protein>
<dbReference type="EMBL" id="JACHCB010000001">
    <property type="protein sequence ID" value="MBB6107815.1"/>
    <property type="molecule type" value="Genomic_DNA"/>
</dbReference>
<proteinExistence type="predicted"/>
<reference evidence="2 3" key="1">
    <citation type="submission" date="2020-08" db="EMBL/GenBank/DDBJ databases">
        <title>Genomic Encyclopedia of Type Strains, Phase IV (KMG-V): Genome sequencing to study the core and pangenomes of soil and plant-associated prokaryotes.</title>
        <authorList>
            <person name="Whitman W."/>
        </authorList>
    </citation>
    <scope>NUCLEOTIDE SEQUENCE [LARGE SCALE GENOMIC DNA]</scope>
    <source>
        <strain evidence="2 3">ANJLi2</strain>
    </source>
</reference>
<keyword evidence="3" id="KW-1185">Reference proteome</keyword>
<gene>
    <name evidence="2" type="ORF">HDF23_000545</name>
</gene>
<dbReference type="RefSeq" id="WP_076369623.1">
    <property type="nucleotide sequence ID" value="NZ_FTMG01000001.1"/>
</dbReference>
<accession>A0ABR6PDG9</accession>